<sequence>MPGPHRKDRRRWIAAAAAVVFAGMAAACDFEGVSGQGNGIDAGVFYGLGDDHRLYRWDPDAEGESLAPVLDLSGIWERQGDVGIVMRASLSVDPLQRHAAWIEGASTGAALKFGDLETGEITTAVEYPVDHVCIDPAWLGDGSALLVHRAAVWGDADTPVGSAELPLPVESWGATEWYSPDSGKLPTTVEMANRGCRVRWYTAEDGTAQAIYHNLEVTELYRMDASGKVLETIPTPSLQGTEPLTIGLVGIDPAGRYACLVDDYGPYGALKGDFTMRAESGTRVVDLQNGEAVGAEDDGCVSVHADGYLSRDGASLDFTGYDGDRRWSTKLPETIAESPVLFFIPNES</sequence>
<organism evidence="2 3">
    <name type="scientific">Glycomyces harbinensis</name>
    <dbReference type="NCBI Taxonomy" id="58114"/>
    <lineage>
        <taxon>Bacteria</taxon>
        <taxon>Bacillati</taxon>
        <taxon>Actinomycetota</taxon>
        <taxon>Actinomycetes</taxon>
        <taxon>Glycomycetales</taxon>
        <taxon>Glycomycetaceae</taxon>
        <taxon>Glycomyces</taxon>
    </lineage>
</organism>
<keyword evidence="3" id="KW-1185">Reference proteome</keyword>
<gene>
    <name evidence="2" type="ORF">SAMN05216270_10873</name>
</gene>
<dbReference type="RefSeq" id="WP_091036259.1">
    <property type="nucleotide sequence ID" value="NZ_FNAD01000008.1"/>
</dbReference>
<dbReference type="EMBL" id="FNAD01000008">
    <property type="protein sequence ID" value="SDD84085.1"/>
    <property type="molecule type" value="Genomic_DNA"/>
</dbReference>
<evidence type="ECO:0000313" key="3">
    <source>
        <dbReference type="Proteomes" id="UP000198949"/>
    </source>
</evidence>
<keyword evidence="1" id="KW-0732">Signal</keyword>
<dbReference type="PROSITE" id="PS51257">
    <property type="entry name" value="PROKAR_LIPOPROTEIN"/>
    <property type="match status" value="1"/>
</dbReference>
<dbReference type="InterPro" id="IPR011044">
    <property type="entry name" value="Quino_amine_DH_bsu"/>
</dbReference>
<name>A0A1G6Y384_9ACTN</name>
<protein>
    <submittedName>
        <fullName evidence="2">Uncharacterized protein</fullName>
    </submittedName>
</protein>
<evidence type="ECO:0000313" key="2">
    <source>
        <dbReference type="EMBL" id="SDD84085.1"/>
    </source>
</evidence>
<accession>A0A1G6Y384</accession>
<feature type="chain" id="PRO_5038726370" evidence="1">
    <location>
        <begin position="28"/>
        <end position="348"/>
    </location>
</feature>
<reference evidence="3" key="1">
    <citation type="submission" date="2016-10" db="EMBL/GenBank/DDBJ databases">
        <authorList>
            <person name="Varghese N."/>
            <person name="Submissions S."/>
        </authorList>
    </citation>
    <scope>NUCLEOTIDE SEQUENCE [LARGE SCALE GENOMIC DNA]</scope>
    <source>
        <strain evidence="3">CGMCC 4.3516</strain>
    </source>
</reference>
<feature type="signal peptide" evidence="1">
    <location>
        <begin position="1"/>
        <end position="27"/>
    </location>
</feature>
<dbReference type="AlphaFoldDB" id="A0A1G6Y384"/>
<dbReference type="STRING" id="58114.SAMN05216270_10873"/>
<evidence type="ECO:0000256" key="1">
    <source>
        <dbReference type="SAM" id="SignalP"/>
    </source>
</evidence>
<dbReference type="Proteomes" id="UP000198949">
    <property type="component" value="Unassembled WGS sequence"/>
</dbReference>
<dbReference type="SUPFAM" id="SSF50969">
    <property type="entry name" value="YVTN repeat-like/Quinoprotein amine dehydrogenase"/>
    <property type="match status" value="1"/>
</dbReference>
<dbReference type="OrthoDB" id="5175059at2"/>
<proteinExistence type="predicted"/>